<keyword evidence="3" id="KW-0804">Transcription</keyword>
<evidence type="ECO:0000256" key="2">
    <source>
        <dbReference type="ARBA" id="ARBA00023125"/>
    </source>
</evidence>
<evidence type="ECO:0000313" key="5">
    <source>
        <dbReference type="EMBL" id="OME95369.1"/>
    </source>
</evidence>
<dbReference type="RefSeq" id="WP_076322178.1">
    <property type="nucleotide sequence ID" value="NZ_MRTF01000002.1"/>
</dbReference>
<dbReference type="STRING" id="1401.BK123_08020"/>
<evidence type="ECO:0000256" key="3">
    <source>
        <dbReference type="ARBA" id="ARBA00023163"/>
    </source>
</evidence>
<sequence>MQPDFSAASRCSESLQMIYDAYFATLNIQKSGSNAYMLAPSAGEGGFHRLRTFSGLQICYSDYQYHRRFTNRFQSKEPMVEIQFNFSGERHIHIGGKDRTLDRGTSALLLMEDIDVRFTLPNQERHQSFSLGVPVSLFNFAVAQAAGREENHFRKLLDVSEFQKIHLSFRSPEQELVKRMIHDVCQPMRSMLLVEGTAYELLDRMIQQLFGHESLPEGLSAADVRKLSLAHGILESRYASPPSLLELAKEIGLNDYKLKLGFKQCYGTTVFGFIRKVRMERAMELLHNGEANVTEAALTVGYRNVSAFSQTFRQTYGVSPSEVKKYY</sequence>
<dbReference type="PANTHER" id="PTHR47893">
    <property type="entry name" value="REGULATORY PROTEIN PCHR"/>
    <property type="match status" value="1"/>
</dbReference>
<keyword evidence="2" id="KW-0238">DNA-binding</keyword>
<proteinExistence type="predicted"/>
<name>A0A1R1B764_PAELA</name>
<dbReference type="PANTHER" id="PTHR47893:SF1">
    <property type="entry name" value="REGULATORY PROTEIN PCHR"/>
    <property type="match status" value="1"/>
</dbReference>
<keyword evidence="1" id="KW-0805">Transcription regulation</keyword>
<dbReference type="InterPro" id="IPR020449">
    <property type="entry name" value="Tscrpt_reg_AraC-type_HTH"/>
</dbReference>
<dbReference type="AlphaFoldDB" id="A0A1R1B764"/>
<protein>
    <recommendedName>
        <fullName evidence="4">HTH araC/xylS-type domain-containing protein</fullName>
    </recommendedName>
</protein>
<dbReference type="PROSITE" id="PS01124">
    <property type="entry name" value="HTH_ARAC_FAMILY_2"/>
    <property type="match status" value="1"/>
</dbReference>
<evidence type="ECO:0000256" key="1">
    <source>
        <dbReference type="ARBA" id="ARBA00023015"/>
    </source>
</evidence>
<dbReference type="InterPro" id="IPR009057">
    <property type="entry name" value="Homeodomain-like_sf"/>
</dbReference>
<comment type="caution">
    <text evidence="5">The sequence shown here is derived from an EMBL/GenBank/DDBJ whole genome shotgun (WGS) entry which is preliminary data.</text>
</comment>
<gene>
    <name evidence="5" type="ORF">BK123_08020</name>
</gene>
<accession>A0A1R1B764</accession>
<organism evidence="5 6">
    <name type="scientific">Paenibacillus lautus</name>
    <name type="common">Bacillus lautus</name>
    <dbReference type="NCBI Taxonomy" id="1401"/>
    <lineage>
        <taxon>Bacteria</taxon>
        <taxon>Bacillati</taxon>
        <taxon>Bacillota</taxon>
        <taxon>Bacilli</taxon>
        <taxon>Bacillales</taxon>
        <taxon>Paenibacillaceae</taxon>
        <taxon>Paenibacillus</taxon>
    </lineage>
</organism>
<evidence type="ECO:0000259" key="4">
    <source>
        <dbReference type="PROSITE" id="PS01124"/>
    </source>
</evidence>
<dbReference type="Pfam" id="PF12833">
    <property type="entry name" value="HTH_18"/>
    <property type="match status" value="1"/>
</dbReference>
<dbReference type="InterPro" id="IPR018062">
    <property type="entry name" value="HTH_AraC-typ_CS"/>
</dbReference>
<dbReference type="SMART" id="SM00342">
    <property type="entry name" value="HTH_ARAC"/>
    <property type="match status" value="1"/>
</dbReference>
<dbReference type="SUPFAM" id="SSF46689">
    <property type="entry name" value="Homeodomain-like"/>
    <property type="match status" value="1"/>
</dbReference>
<dbReference type="PRINTS" id="PR00032">
    <property type="entry name" value="HTHARAC"/>
</dbReference>
<reference evidence="5 6" key="1">
    <citation type="submission" date="2016-11" db="EMBL/GenBank/DDBJ databases">
        <title>Paenibacillus species isolates.</title>
        <authorList>
            <person name="Beno S.M."/>
        </authorList>
    </citation>
    <scope>NUCLEOTIDE SEQUENCE [LARGE SCALE GENOMIC DNA]</scope>
    <source>
        <strain evidence="5 6">FSL F4-0100</strain>
    </source>
</reference>
<dbReference type="Proteomes" id="UP000187074">
    <property type="component" value="Unassembled WGS sequence"/>
</dbReference>
<dbReference type="GO" id="GO:0043565">
    <property type="term" value="F:sequence-specific DNA binding"/>
    <property type="evidence" value="ECO:0007669"/>
    <property type="project" value="InterPro"/>
</dbReference>
<evidence type="ECO:0000313" key="6">
    <source>
        <dbReference type="Proteomes" id="UP000187074"/>
    </source>
</evidence>
<dbReference type="Gene3D" id="1.10.10.60">
    <property type="entry name" value="Homeodomain-like"/>
    <property type="match status" value="1"/>
</dbReference>
<feature type="domain" description="HTH araC/xylS-type" evidence="4">
    <location>
        <begin position="228"/>
        <end position="326"/>
    </location>
</feature>
<dbReference type="EMBL" id="MRTF01000002">
    <property type="protein sequence ID" value="OME95369.1"/>
    <property type="molecule type" value="Genomic_DNA"/>
</dbReference>
<dbReference type="InterPro" id="IPR053142">
    <property type="entry name" value="PchR_regulatory_protein"/>
</dbReference>
<dbReference type="OrthoDB" id="9782503at2"/>
<dbReference type="GO" id="GO:0003700">
    <property type="term" value="F:DNA-binding transcription factor activity"/>
    <property type="evidence" value="ECO:0007669"/>
    <property type="project" value="InterPro"/>
</dbReference>
<dbReference type="InterPro" id="IPR018060">
    <property type="entry name" value="HTH_AraC"/>
</dbReference>
<dbReference type="PROSITE" id="PS00041">
    <property type="entry name" value="HTH_ARAC_FAMILY_1"/>
    <property type="match status" value="1"/>
</dbReference>